<proteinExistence type="predicted"/>
<organism evidence="1">
    <name type="scientific">Siphoviridae sp. ctsus30</name>
    <dbReference type="NCBI Taxonomy" id="2826488"/>
    <lineage>
        <taxon>Viruses</taxon>
        <taxon>Duplodnaviria</taxon>
        <taxon>Heunggongvirae</taxon>
        <taxon>Uroviricota</taxon>
        <taxon>Caudoviricetes</taxon>
    </lineage>
</organism>
<name>A0A8S5MVG0_9CAUD</name>
<sequence>MSVKVLVCVVGHIVGRVKTATGPGGITRHLTMWIVFVFVLTL</sequence>
<reference evidence="1" key="1">
    <citation type="journal article" date="2021" name="Proc. Natl. Acad. Sci. U.S.A.">
        <title>A Catalog of Tens of Thousands of Viruses from Human Metagenomes Reveals Hidden Associations with Chronic Diseases.</title>
        <authorList>
            <person name="Tisza M.J."/>
            <person name="Buck C.B."/>
        </authorList>
    </citation>
    <scope>NUCLEOTIDE SEQUENCE</scope>
    <source>
        <strain evidence="1">Ctsus30</strain>
    </source>
</reference>
<protein>
    <submittedName>
        <fullName evidence="1">Uncharacterized protein</fullName>
    </submittedName>
</protein>
<dbReference type="EMBL" id="BK014997">
    <property type="protein sequence ID" value="DAD86329.1"/>
    <property type="molecule type" value="Genomic_DNA"/>
</dbReference>
<evidence type="ECO:0000313" key="1">
    <source>
        <dbReference type="EMBL" id="DAD86329.1"/>
    </source>
</evidence>
<accession>A0A8S5MVG0</accession>